<feature type="non-terminal residue" evidence="1">
    <location>
        <position position="1"/>
    </location>
</feature>
<dbReference type="AlphaFoldDB" id="A0A699YXG6"/>
<evidence type="ECO:0000313" key="1">
    <source>
        <dbReference type="EMBL" id="GFH14350.1"/>
    </source>
</evidence>
<feature type="non-terminal residue" evidence="1">
    <location>
        <position position="145"/>
    </location>
</feature>
<gene>
    <name evidence="1" type="ORF">HaLaN_10387</name>
</gene>
<accession>A0A699YXG6</accession>
<sequence>GPQLRSLASDAGLESYLELHGCQPGIGRVSNMEETATAMLMPWSPPSFRAPEPAHRLTATGSTYIKSAGSGGWWFNGRGDLVTHHVGWWVSQHHPCIHTMGTRPVNLSTAPRLRGRTRMHDGCLKSNSLVTKHNVSVLLAAWPLA</sequence>
<proteinExistence type="predicted"/>
<keyword evidence="2" id="KW-1185">Reference proteome</keyword>
<comment type="caution">
    <text evidence="1">The sequence shown here is derived from an EMBL/GenBank/DDBJ whole genome shotgun (WGS) entry which is preliminary data.</text>
</comment>
<dbReference type="EMBL" id="BLLF01000715">
    <property type="protein sequence ID" value="GFH14350.1"/>
    <property type="molecule type" value="Genomic_DNA"/>
</dbReference>
<reference evidence="1 2" key="1">
    <citation type="submission" date="2020-02" db="EMBL/GenBank/DDBJ databases">
        <title>Draft genome sequence of Haematococcus lacustris strain NIES-144.</title>
        <authorList>
            <person name="Morimoto D."/>
            <person name="Nakagawa S."/>
            <person name="Yoshida T."/>
            <person name="Sawayama S."/>
        </authorList>
    </citation>
    <scope>NUCLEOTIDE SEQUENCE [LARGE SCALE GENOMIC DNA]</scope>
    <source>
        <strain evidence="1 2">NIES-144</strain>
    </source>
</reference>
<dbReference type="Proteomes" id="UP000485058">
    <property type="component" value="Unassembled WGS sequence"/>
</dbReference>
<organism evidence="1 2">
    <name type="scientific">Haematococcus lacustris</name>
    <name type="common">Green alga</name>
    <name type="synonym">Haematococcus pluvialis</name>
    <dbReference type="NCBI Taxonomy" id="44745"/>
    <lineage>
        <taxon>Eukaryota</taxon>
        <taxon>Viridiplantae</taxon>
        <taxon>Chlorophyta</taxon>
        <taxon>core chlorophytes</taxon>
        <taxon>Chlorophyceae</taxon>
        <taxon>CS clade</taxon>
        <taxon>Chlamydomonadales</taxon>
        <taxon>Haematococcaceae</taxon>
        <taxon>Haematococcus</taxon>
    </lineage>
</organism>
<evidence type="ECO:0000313" key="2">
    <source>
        <dbReference type="Proteomes" id="UP000485058"/>
    </source>
</evidence>
<name>A0A699YXG6_HAELA</name>
<protein>
    <submittedName>
        <fullName evidence="1">Uncharacterized protein</fullName>
    </submittedName>
</protein>